<keyword evidence="5" id="KW-1185">Reference proteome</keyword>
<keyword evidence="2" id="KW-0812">Transmembrane</keyword>
<evidence type="ECO:0000259" key="3">
    <source>
        <dbReference type="Pfam" id="PF07584"/>
    </source>
</evidence>
<feature type="compositionally biased region" description="Low complexity" evidence="1">
    <location>
        <begin position="853"/>
        <end position="868"/>
    </location>
</feature>
<feature type="domain" description="Aerotolerance regulator N-terminal" evidence="3">
    <location>
        <begin position="1"/>
        <end position="74"/>
    </location>
</feature>
<protein>
    <recommendedName>
        <fullName evidence="3">Aerotolerance regulator N-terminal domain-containing protein</fullName>
    </recommendedName>
</protein>
<dbReference type="InterPro" id="IPR029062">
    <property type="entry name" value="Class_I_gatase-like"/>
</dbReference>
<feature type="transmembrane region" description="Helical" evidence="2">
    <location>
        <begin position="55"/>
        <end position="76"/>
    </location>
</feature>
<dbReference type="PATRIC" id="fig|595434.4.peg.3195"/>
<dbReference type="Gene3D" id="3.40.50.880">
    <property type="match status" value="1"/>
</dbReference>
<accession>A0A0J1EGR0</accession>
<dbReference type="NCBIfam" id="TIGR02226">
    <property type="entry name" value="two_anch"/>
    <property type="match status" value="1"/>
</dbReference>
<gene>
    <name evidence="4" type="ORF">RISK_003351</name>
</gene>
<feature type="region of interest" description="Disordered" evidence="1">
    <location>
        <begin position="806"/>
        <end position="868"/>
    </location>
</feature>
<evidence type="ECO:0000313" key="5">
    <source>
        <dbReference type="Proteomes" id="UP000036367"/>
    </source>
</evidence>
<keyword evidence="2" id="KW-0472">Membrane</keyword>
<dbReference type="EMBL" id="LECT01000026">
    <property type="protein sequence ID" value="KLU04729.1"/>
    <property type="molecule type" value="Genomic_DNA"/>
</dbReference>
<dbReference type="OrthoDB" id="237862at2"/>
<dbReference type="Proteomes" id="UP000036367">
    <property type="component" value="Unassembled WGS sequence"/>
</dbReference>
<dbReference type="Pfam" id="PF07584">
    <property type="entry name" value="BatA"/>
    <property type="match status" value="1"/>
</dbReference>
<keyword evidence="2" id="KW-1133">Transmembrane helix</keyword>
<feature type="transmembrane region" description="Helical" evidence="2">
    <location>
        <begin position="771"/>
        <end position="792"/>
    </location>
</feature>
<dbReference type="PANTHER" id="PTHR37464">
    <property type="entry name" value="BLL2463 PROTEIN"/>
    <property type="match status" value="1"/>
</dbReference>
<evidence type="ECO:0000313" key="4">
    <source>
        <dbReference type="EMBL" id="KLU04729.1"/>
    </source>
</evidence>
<dbReference type="InterPro" id="IPR011933">
    <property type="entry name" value="Double_TM_dom"/>
</dbReference>
<evidence type="ECO:0000256" key="1">
    <source>
        <dbReference type="SAM" id="MobiDB-lite"/>
    </source>
</evidence>
<organism evidence="4 5">
    <name type="scientific">Rhodopirellula islandica</name>
    <dbReference type="NCBI Taxonomy" id="595434"/>
    <lineage>
        <taxon>Bacteria</taxon>
        <taxon>Pseudomonadati</taxon>
        <taxon>Planctomycetota</taxon>
        <taxon>Planctomycetia</taxon>
        <taxon>Pirellulales</taxon>
        <taxon>Pirellulaceae</taxon>
        <taxon>Rhodopirellula</taxon>
    </lineage>
</organism>
<dbReference type="STRING" id="595434.RISK_003351"/>
<dbReference type="RefSeq" id="WP_047814848.1">
    <property type="nucleotide sequence ID" value="NZ_LECT01000026.1"/>
</dbReference>
<dbReference type="AlphaFoldDB" id="A0A0J1EGR0"/>
<comment type="caution">
    <text evidence="4">The sequence shown here is derived from an EMBL/GenBank/DDBJ whole genome shotgun (WGS) entry which is preliminary data.</text>
</comment>
<dbReference type="PANTHER" id="PTHR37464:SF1">
    <property type="entry name" value="BLL2463 PROTEIN"/>
    <property type="match status" value="1"/>
</dbReference>
<reference evidence="4" key="1">
    <citation type="submission" date="2015-05" db="EMBL/GenBank/DDBJ databases">
        <title>Permanent draft genome of Rhodopirellula islandicus K833.</title>
        <authorList>
            <person name="Kizina J."/>
            <person name="Richter M."/>
            <person name="Glockner F.O."/>
            <person name="Harder J."/>
        </authorList>
    </citation>
    <scope>NUCLEOTIDE SEQUENCE [LARGE SCALE GENOMIC DNA]</scope>
    <source>
        <strain evidence="4">K833</strain>
    </source>
</reference>
<dbReference type="InterPro" id="IPR024163">
    <property type="entry name" value="Aerotolerance_reg_N"/>
</dbReference>
<name>A0A0J1EGR0_RHOIS</name>
<sequence>MFLYPALSIGFAFVAVPLLVHLINLLRHRRTKWAAMDFLLASYRKQRRWIVLRQLLLLLSRLAVAALLIALLAGLVGGRQWIGALGGQTTHHVIVLDDSYSMQQIVSRRGTADEVADAEANGLVGNTAYDRALASVAGLVKRLAADGDSHTLTVMRASRAAMVAAGENASADVAADLSAQTISPDGRQVERLMATRASSLRTDLVSAIDLASDLIAATTADSQTLYVVSDFTQRDWAAPRRMAEALESVDQAGAKIQMIDCVPNQASNTTRNLAITDLTPTPDVWVAGVPVVVNVTVKNYSPREATNVALSASVITYGDQVKTADPTLTVSGEVQNLPVILIDSIPGGQQLTKSFQIFVNKVGTHVVQVDLPADALEIDNSRVCTIPLADAQRVLVIDGGDSDAIGAYHVSSVLDPGSQVRIGAIPEVQPVTMLRDVTVEQLSRYRAVYLIDVPELSKRAVDSLKQYVQNGGGLAWFLGDDVNADNYNTLVGGKAGGLLPFDIAPTVSLGDLADESTKLVLGKNAELLGPIASAGNGIFGLVSIRRQWVPARSAAEELREELSGDESDTGPIDGSEEIQSNVQTLLARADETPVATLHGFGRGRVVTVTTGLDGNWNNWPGDPTFVVFLLQSNAMLFSGAAPPTSRMVDSVAEVAVPSESYLPTVVLLPPADEPPRLEIELEAAANESSITVSPRELIVADQAGLDELLVPGTIEWQRTGTDGQTSVLPVASVLNVGESDLTRVTSAEVIRDLLPLEVEFLSPGDWGDTGVGGGMSTFLLVLLALLMLMLAIEQALAAWASYHVRPTGDGGSGSRQRRGVRTSPASEMPRPAPRGRSRKRTVGASSHGDDDSGGTASSANSSTAGASR</sequence>
<proteinExistence type="predicted"/>
<feature type="transmembrane region" description="Helical" evidence="2">
    <location>
        <begin position="6"/>
        <end position="26"/>
    </location>
</feature>
<evidence type="ECO:0000256" key="2">
    <source>
        <dbReference type="SAM" id="Phobius"/>
    </source>
</evidence>
<dbReference type="SUPFAM" id="SSF52317">
    <property type="entry name" value="Class I glutamine amidotransferase-like"/>
    <property type="match status" value="1"/>
</dbReference>